<feature type="active site" description="Nucleophile" evidence="10">
    <location>
        <position position="12"/>
    </location>
</feature>
<dbReference type="Gene3D" id="3.30.1240.20">
    <property type="match status" value="1"/>
</dbReference>
<dbReference type="GO" id="GO:0016020">
    <property type="term" value="C:membrane"/>
    <property type="evidence" value="ECO:0007669"/>
    <property type="project" value="GOC"/>
</dbReference>
<dbReference type="GO" id="GO:0042803">
    <property type="term" value="F:protein homodimerization activity"/>
    <property type="evidence" value="ECO:0007669"/>
    <property type="project" value="EnsemblFungi"/>
</dbReference>
<feature type="binding site" evidence="11">
    <location>
        <position position="134"/>
    </location>
    <ligand>
        <name>alpha-D-mannose 1-phosphate</name>
        <dbReference type="ChEBI" id="CHEBI:58409"/>
    </ligand>
</feature>
<evidence type="ECO:0000256" key="2">
    <source>
        <dbReference type="ARBA" id="ARBA00004699"/>
    </source>
</evidence>
<dbReference type="GO" id="GO:0004615">
    <property type="term" value="F:phosphomannomutase activity"/>
    <property type="evidence" value="ECO:0007669"/>
    <property type="project" value="UniProtKB-EC"/>
</dbReference>
<comment type="subcellular location">
    <subcellularLocation>
        <location evidence="1 13">Cytoplasm</location>
    </subcellularLocation>
</comment>
<evidence type="ECO:0000256" key="10">
    <source>
        <dbReference type="PIRSR" id="PIRSR605002-1"/>
    </source>
</evidence>
<dbReference type="InterPro" id="IPR006379">
    <property type="entry name" value="HAD-SF_hydro_IIB"/>
</dbReference>
<dbReference type="STRING" id="72359.L7JZZ3"/>
<dbReference type="GO" id="GO:0006487">
    <property type="term" value="P:protein N-linked glycosylation"/>
    <property type="evidence" value="ECO:0007669"/>
    <property type="project" value="TreeGrafter"/>
</dbReference>
<feature type="binding site" evidence="12">
    <location>
        <position position="221"/>
    </location>
    <ligand>
        <name>Mg(2+)</name>
        <dbReference type="ChEBI" id="CHEBI:18420"/>
        <label>1</label>
    </ligand>
</feature>
<comment type="similarity">
    <text evidence="3 13">Belongs to the eukaryotic PMM family.</text>
</comment>
<comment type="function">
    <text evidence="13">Involved in the synthesis of the GDP-mannose and dolichol-phosphate-mannose required for a number of critical mannosyl transfer reactions.</text>
</comment>
<keyword evidence="8 12" id="KW-0460">Magnesium</keyword>
<dbReference type="PANTHER" id="PTHR10466">
    <property type="entry name" value="PHOSPHOMANNOMUTASE"/>
    <property type="match status" value="1"/>
</dbReference>
<dbReference type="SFLD" id="SFLDG01143">
    <property type="entry name" value="C2.B.3:_Phosphomannomutase_Lik"/>
    <property type="match status" value="1"/>
</dbReference>
<organism evidence="14 15">
    <name type="scientific">Trachipleistophora hominis</name>
    <name type="common">Microsporidian parasite</name>
    <dbReference type="NCBI Taxonomy" id="72359"/>
    <lineage>
        <taxon>Eukaryota</taxon>
        <taxon>Fungi</taxon>
        <taxon>Fungi incertae sedis</taxon>
        <taxon>Microsporidia</taxon>
        <taxon>Pleistophoridae</taxon>
        <taxon>Trachipleistophora</taxon>
    </lineage>
</organism>
<dbReference type="GO" id="GO:0006013">
    <property type="term" value="P:mannose metabolic process"/>
    <property type="evidence" value="ECO:0007669"/>
    <property type="project" value="TreeGrafter"/>
</dbReference>
<evidence type="ECO:0000256" key="12">
    <source>
        <dbReference type="PIRSR" id="PIRSR605002-3"/>
    </source>
</evidence>
<evidence type="ECO:0000313" key="15">
    <source>
        <dbReference type="Proteomes" id="UP000011185"/>
    </source>
</evidence>
<dbReference type="CDD" id="cd02585">
    <property type="entry name" value="HAD_PMM"/>
    <property type="match status" value="1"/>
</dbReference>
<dbReference type="SUPFAM" id="SSF56784">
    <property type="entry name" value="HAD-like"/>
    <property type="match status" value="1"/>
</dbReference>
<keyword evidence="9 13" id="KW-0413">Isomerase</keyword>
<sequence length="258" mass="30071">MPKMTDTVFLFDVDGTLTPSRKKIKPDMLQFLQELRTQVYIAFVGGSNLEKQQEQVCPEILTLFDFSFPENGLSYYRGTELVSKRCIKDFLGEEILQNFVNFCLHYLSTIKLPVKRGLFIEMRDSMVNVSPVGRTCNDEERQQFFEYDKQHKIRENMVQVLKKEFGKYDMHFCIGGQISIDCFPKGWDKRYCLQHLEGEGIKNVYFFGDMVHEGGNDYEIFEDDRVVGIPVSSPSDTFRKCKEVLEEAKLEHGMKEQS</sequence>
<comment type="cofactor">
    <cofactor evidence="12">
        <name>Mg(2+)</name>
        <dbReference type="ChEBI" id="CHEBI:18420"/>
    </cofactor>
</comment>
<dbReference type="FunCoup" id="L7JZZ3">
    <property type="interactions" value="95"/>
</dbReference>
<dbReference type="GO" id="GO:0180047">
    <property type="term" value="P:dolichol phosphate mannose biosynthetic process"/>
    <property type="evidence" value="ECO:0007669"/>
    <property type="project" value="EnsemblFungi"/>
</dbReference>
<protein>
    <recommendedName>
        <fullName evidence="5 13">Phosphomannomutase</fullName>
        <ecNumber evidence="5 13">5.4.2.8</ecNumber>
    </recommendedName>
</protein>
<accession>L7JZZ3</accession>
<feature type="binding site" evidence="11">
    <location>
        <position position="141"/>
    </location>
    <ligand>
        <name>alpha-D-mannose 1-phosphate</name>
        <dbReference type="ChEBI" id="CHEBI:58409"/>
    </ligand>
</feature>
<evidence type="ECO:0000256" key="11">
    <source>
        <dbReference type="PIRSR" id="PIRSR605002-2"/>
    </source>
</evidence>
<evidence type="ECO:0000256" key="13">
    <source>
        <dbReference type="RuleBase" id="RU361118"/>
    </source>
</evidence>
<evidence type="ECO:0000256" key="6">
    <source>
        <dbReference type="ARBA" id="ARBA00022490"/>
    </source>
</evidence>
<dbReference type="InterPro" id="IPR043169">
    <property type="entry name" value="PMM_cap"/>
</dbReference>
<dbReference type="Pfam" id="PF03332">
    <property type="entry name" value="PMM"/>
    <property type="match status" value="1"/>
</dbReference>
<dbReference type="EC" id="5.4.2.8" evidence="5 13"/>
<evidence type="ECO:0000313" key="14">
    <source>
        <dbReference type="EMBL" id="ELQ76895.1"/>
    </source>
</evidence>
<keyword evidence="15" id="KW-1185">Reference proteome</keyword>
<feature type="binding site" evidence="12">
    <location>
        <position position="14"/>
    </location>
    <ligand>
        <name>Mg(2+)</name>
        <dbReference type="ChEBI" id="CHEBI:18420"/>
        <label>1</label>
    </ligand>
</feature>
<dbReference type="InterPro" id="IPR005002">
    <property type="entry name" value="PMM"/>
</dbReference>
<keyword evidence="6 13" id="KW-0963">Cytoplasm</keyword>
<dbReference type="InterPro" id="IPR023214">
    <property type="entry name" value="HAD_sf"/>
</dbReference>
<dbReference type="HOGENOM" id="CLU_065642_0_1_1"/>
<dbReference type="GO" id="GO:0046872">
    <property type="term" value="F:metal ion binding"/>
    <property type="evidence" value="ECO:0007669"/>
    <property type="project" value="UniProtKB-KW"/>
</dbReference>
<evidence type="ECO:0000256" key="4">
    <source>
        <dbReference type="ARBA" id="ARBA00011738"/>
    </source>
</evidence>
<dbReference type="UniPathway" id="UPA00126">
    <property type="reaction ID" value="UER00424"/>
</dbReference>
<evidence type="ECO:0000256" key="7">
    <source>
        <dbReference type="ARBA" id="ARBA00022723"/>
    </source>
</evidence>
<dbReference type="NCBIfam" id="TIGR01484">
    <property type="entry name" value="HAD-SF-IIB"/>
    <property type="match status" value="1"/>
</dbReference>
<dbReference type="GO" id="GO:0005829">
    <property type="term" value="C:cytosol"/>
    <property type="evidence" value="ECO:0007669"/>
    <property type="project" value="EnsemblFungi"/>
</dbReference>
<feature type="binding site" evidence="11">
    <location>
        <position position="179"/>
    </location>
    <ligand>
        <name>alpha-D-mannose 1-phosphate</name>
        <dbReference type="ChEBI" id="CHEBI:58409"/>
    </ligand>
</feature>
<evidence type="ECO:0000256" key="5">
    <source>
        <dbReference type="ARBA" id="ARBA00012730"/>
    </source>
</evidence>
<gene>
    <name evidence="14" type="ORF">THOM_0091</name>
</gene>
<comment type="catalytic activity">
    <reaction evidence="13">
        <text>alpha-D-mannose 1-phosphate = D-mannose 6-phosphate</text>
        <dbReference type="Rhea" id="RHEA:11140"/>
        <dbReference type="ChEBI" id="CHEBI:58409"/>
        <dbReference type="ChEBI" id="CHEBI:58735"/>
        <dbReference type="EC" id="5.4.2.8"/>
    </reaction>
</comment>
<dbReference type="InterPro" id="IPR036412">
    <property type="entry name" value="HAD-like_sf"/>
</dbReference>
<dbReference type="OMA" id="ISHRVYT"/>
<dbReference type="PANTHER" id="PTHR10466:SF0">
    <property type="entry name" value="PHOSPHOMANNOMUTASE"/>
    <property type="match status" value="1"/>
</dbReference>
<dbReference type="VEuPathDB" id="MicrosporidiaDB:THOM_0091"/>
<feature type="active site" description="Proton donor/acceptor" evidence="10">
    <location>
        <position position="14"/>
    </location>
</feature>
<dbReference type="OrthoDB" id="10264771at2759"/>
<dbReference type="SFLD" id="SFLDS00003">
    <property type="entry name" value="Haloacid_Dehalogenase"/>
    <property type="match status" value="1"/>
</dbReference>
<dbReference type="InParanoid" id="L7JZZ3"/>
<comment type="subunit">
    <text evidence="4 13">Homodimer.</text>
</comment>
<dbReference type="GO" id="GO:0009298">
    <property type="term" value="P:GDP-mannose biosynthetic process"/>
    <property type="evidence" value="ECO:0007669"/>
    <property type="project" value="UniProtKB-UniPathway"/>
</dbReference>
<dbReference type="Proteomes" id="UP000011185">
    <property type="component" value="Unassembled WGS sequence"/>
</dbReference>
<feature type="binding site" evidence="12">
    <location>
        <position position="223"/>
    </location>
    <ligand>
        <name>Mg(2+)</name>
        <dbReference type="ChEBI" id="CHEBI:18420"/>
        <label>1</label>
    </ligand>
</feature>
<dbReference type="Gene3D" id="3.40.50.1000">
    <property type="entry name" value="HAD superfamily/HAD-like"/>
    <property type="match status" value="1"/>
</dbReference>
<dbReference type="SFLD" id="SFLDG01140">
    <property type="entry name" value="C2.B:_Phosphomannomutase_and_P"/>
    <property type="match status" value="1"/>
</dbReference>
<dbReference type="SFLD" id="SFLDF00445">
    <property type="entry name" value="alpha-phosphomannomutase"/>
    <property type="match status" value="1"/>
</dbReference>
<feature type="binding site" evidence="12">
    <location>
        <position position="209"/>
    </location>
    <ligand>
        <name>Mg(2+)</name>
        <dbReference type="ChEBI" id="CHEBI:18420"/>
        <label>1</label>
    </ligand>
</feature>
<feature type="binding site" evidence="11">
    <location>
        <position position="123"/>
    </location>
    <ligand>
        <name>alpha-D-mannose 1-phosphate</name>
        <dbReference type="ChEBI" id="CHEBI:58409"/>
    </ligand>
</feature>
<comment type="pathway">
    <text evidence="2 13">Nucleotide-sugar biosynthesis; GDP-alpha-D-mannose biosynthesis; alpha-D-mannose 1-phosphate from D-fructose 6-phosphate: step 2/2.</text>
</comment>
<evidence type="ECO:0000256" key="3">
    <source>
        <dbReference type="ARBA" id="ARBA00009736"/>
    </source>
</evidence>
<dbReference type="EMBL" id="JH993806">
    <property type="protein sequence ID" value="ELQ76895.1"/>
    <property type="molecule type" value="Genomic_DNA"/>
</dbReference>
<name>L7JZZ3_TRAHO</name>
<feature type="binding site" evidence="11">
    <location>
        <position position="21"/>
    </location>
    <ligand>
        <name>alpha-D-mannose 1-phosphate</name>
        <dbReference type="ChEBI" id="CHEBI:58409"/>
    </ligand>
</feature>
<evidence type="ECO:0000256" key="8">
    <source>
        <dbReference type="ARBA" id="ARBA00022842"/>
    </source>
</evidence>
<dbReference type="AlphaFoldDB" id="L7JZZ3"/>
<evidence type="ECO:0000256" key="1">
    <source>
        <dbReference type="ARBA" id="ARBA00004496"/>
    </source>
</evidence>
<feature type="binding site" evidence="11">
    <location>
        <position position="181"/>
    </location>
    <ligand>
        <name>alpha-D-mannose 1-phosphate</name>
        <dbReference type="ChEBI" id="CHEBI:58409"/>
    </ligand>
</feature>
<evidence type="ECO:0000256" key="9">
    <source>
        <dbReference type="ARBA" id="ARBA00023235"/>
    </source>
</evidence>
<reference evidence="14 15" key="1">
    <citation type="journal article" date="2012" name="PLoS Pathog.">
        <title>The genome of the obligate intracellular parasite Trachipleistophora hominis: new insights into microsporidian genome dynamics and reductive evolution.</title>
        <authorList>
            <person name="Heinz E."/>
            <person name="Williams T.A."/>
            <person name="Nakjang S."/>
            <person name="Noel C.J."/>
            <person name="Swan D.C."/>
            <person name="Goldberg A.V."/>
            <person name="Harris S.R."/>
            <person name="Weinmaier T."/>
            <person name="Markert S."/>
            <person name="Becher D."/>
            <person name="Bernhardt J."/>
            <person name="Dagan T."/>
            <person name="Hacker C."/>
            <person name="Lucocq J.M."/>
            <person name="Schweder T."/>
            <person name="Rattei T."/>
            <person name="Hall N."/>
            <person name="Hirt R.P."/>
            <person name="Embley T.M."/>
        </authorList>
    </citation>
    <scope>NUCLEOTIDE SEQUENCE [LARGE SCALE GENOMIC DNA]</scope>
</reference>
<keyword evidence="7 12" id="KW-0479">Metal-binding</keyword>
<feature type="binding site" evidence="12">
    <location>
        <position position="12"/>
    </location>
    <ligand>
        <name>Mg(2+)</name>
        <dbReference type="ChEBI" id="CHEBI:18420"/>
        <label>1</label>
    </ligand>
</feature>
<dbReference type="FunFam" id="3.30.1240.20:FF:000001">
    <property type="entry name" value="Phosphomannomutase"/>
    <property type="match status" value="1"/>
</dbReference>
<proteinExistence type="inferred from homology"/>